<organism evidence="1 2">
    <name type="scientific">Prosthecobacter fluviatilis</name>
    <dbReference type="NCBI Taxonomy" id="445931"/>
    <lineage>
        <taxon>Bacteria</taxon>
        <taxon>Pseudomonadati</taxon>
        <taxon>Verrucomicrobiota</taxon>
        <taxon>Verrucomicrobiia</taxon>
        <taxon>Verrucomicrobiales</taxon>
        <taxon>Verrucomicrobiaceae</taxon>
        <taxon>Prosthecobacter</taxon>
    </lineage>
</organism>
<accession>A0ABW0KVC8</accession>
<protein>
    <submittedName>
        <fullName evidence="1">Uncharacterized protein</fullName>
    </submittedName>
</protein>
<gene>
    <name evidence="1" type="ORF">ACFQDI_20950</name>
</gene>
<evidence type="ECO:0000313" key="2">
    <source>
        <dbReference type="Proteomes" id="UP001596052"/>
    </source>
</evidence>
<dbReference type="RefSeq" id="WP_377170562.1">
    <property type="nucleotide sequence ID" value="NZ_JBHSMQ010000010.1"/>
</dbReference>
<dbReference type="EMBL" id="JBHSMQ010000010">
    <property type="protein sequence ID" value="MFC5457350.1"/>
    <property type="molecule type" value="Genomic_DNA"/>
</dbReference>
<evidence type="ECO:0000313" key="1">
    <source>
        <dbReference type="EMBL" id="MFC5457350.1"/>
    </source>
</evidence>
<proteinExistence type="predicted"/>
<name>A0ABW0KVC8_9BACT</name>
<reference evidence="2" key="1">
    <citation type="journal article" date="2019" name="Int. J. Syst. Evol. Microbiol.">
        <title>The Global Catalogue of Microorganisms (GCM) 10K type strain sequencing project: providing services to taxonomists for standard genome sequencing and annotation.</title>
        <authorList>
            <consortium name="The Broad Institute Genomics Platform"/>
            <consortium name="The Broad Institute Genome Sequencing Center for Infectious Disease"/>
            <person name="Wu L."/>
            <person name="Ma J."/>
        </authorList>
    </citation>
    <scope>NUCLEOTIDE SEQUENCE [LARGE SCALE GENOMIC DNA]</scope>
    <source>
        <strain evidence="2">CGMCC 4.1469</strain>
    </source>
</reference>
<sequence length="167" mass="18838">MTRDQKIASIATHLICQSSMERDLWRATTIGSLPPHPAVPLKLDKDELPLVSASFPGGDWYAWTTRRLLSVCDQQHYEADCESIVSAEFGMPKGPSELINVTTGPIHSLIATFHSSKGLAARIRYETGYASMGPIQCFKYWELKHPILDKLMTPDELAYYRRQRNQG</sequence>
<dbReference type="Proteomes" id="UP001596052">
    <property type="component" value="Unassembled WGS sequence"/>
</dbReference>
<keyword evidence="2" id="KW-1185">Reference proteome</keyword>
<comment type="caution">
    <text evidence="1">The sequence shown here is derived from an EMBL/GenBank/DDBJ whole genome shotgun (WGS) entry which is preliminary data.</text>
</comment>